<proteinExistence type="predicted"/>
<feature type="non-terminal residue" evidence="2">
    <location>
        <position position="1"/>
    </location>
</feature>
<name>A0A061RRK1_9CHLO</name>
<accession>A0A061RRK1</accession>
<evidence type="ECO:0000256" key="1">
    <source>
        <dbReference type="SAM" id="MobiDB-lite"/>
    </source>
</evidence>
<gene>
    <name evidence="2" type="primary">PRMT7</name>
    <name evidence="2" type="ORF">TSPGSL018_25580</name>
</gene>
<keyword evidence="2" id="KW-0808">Transferase</keyword>
<feature type="region of interest" description="Disordered" evidence="1">
    <location>
        <begin position="135"/>
        <end position="159"/>
    </location>
</feature>
<dbReference type="AlphaFoldDB" id="A0A061RRK1"/>
<protein>
    <submittedName>
        <fullName evidence="2">Protein arginine N-methyltransferase 7</fullName>
    </submittedName>
</protein>
<dbReference type="Gene3D" id="2.70.160.11">
    <property type="entry name" value="Hnrnp arginine n-methyltransferase1"/>
    <property type="match status" value="1"/>
</dbReference>
<dbReference type="EMBL" id="GBEZ01011193">
    <property type="protein sequence ID" value="JAC74573.1"/>
    <property type="molecule type" value="Transcribed_RNA"/>
</dbReference>
<evidence type="ECO:0000313" key="2">
    <source>
        <dbReference type="EMBL" id="JAC74573.1"/>
    </source>
</evidence>
<sequence length="176" mass="19813">YCVGIQALTSTVDGYDFRPINKFRWDKGYATVEMSRIPHRVLTKPKKVSEIHFDGSKKGQIRDSLLKLEVEEEGFLNAVMFWFDLHLDEEETITTAPKGFAMGGLKEDEAIPDVTELMARIRARAMRERPVPLCPILPASRTASPKQKTRRASRRTGTTGGRLCSTLTARFLCLPG</sequence>
<keyword evidence="2" id="KW-0489">Methyltransferase</keyword>
<organism evidence="2">
    <name type="scientific">Tetraselmis sp. GSL018</name>
    <dbReference type="NCBI Taxonomy" id="582737"/>
    <lineage>
        <taxon>Eukaryota</taxon>
        <taxon>Viridiplantae</taxon>
        <taxon>Chlorophyta</taxon>
        <taxon>core chlorophytes</taxon>
        <taxon>Chlorodendrophyceae</taxon>
        <taxon>Chlorodendrales</taxon>
        <taxon>Chlorodendraceae</taxon>
        <taxon>Tetraselmis</taxon>
    </lineage>
</organism>
<dbReference type="GO" id="GO:0008168">
    <property type="term" value="F:methyltransferase activity"/>
    <property type="evidence" value="ECO:0007669"/>
    <property type="project" value="UniProtKB-KW"/>
</dbReference>
<dbReference type="GO" id="GO:0032259">
    <property type="term" value="P:methylation"/>
    <property type="evidence" value="ECO:0007669"/>
    <property type="project" value="UniProtKB-KW"/>
</dbReference>
<reference evidence="2" key="1">
    <citation type="submission" date="2014-05" db="EMBL/GenBank/DDBJ databases">
        <title>The transcriptome of the halophilic microalga Tetraselmis sp. GSL018 isolated from the Great Salt Lake, Utah.</title>
        <authorList>
            <person name="Jinkerson R.E."/>
            <person name="D'Adamo S."/>
            <person name="Posewitz M.C."/>
        </authorList>
    </citation>
    <scope>NUCLEOTIDE SEQUENCE</scope>
    <source>
        <strain evidence="2">GSL018</strain>
    </source>
</reference>